<name>A0A9W4SGM0_9GLOM</name>
<reference evidence="2" key="1">
    <citation type="submission" date="2022-08" db="EMBL/GenBank/DDBJ databases">
        <authorList>
            <person name="Kallberg Y."/>
            <person name="Tangrot J."/>
            <person name="Rosling A."/>
        </authorList>
    </citation>
    <scope>NUCLEOTIDE SEQUENCE</scope>
    <source>
        <strain evidence="2">Wild A</strain>
    </source>
</reference>
<dbReference type="EMBL" id="CAMKVN010000409">
    <property type="protein sequence ID" value="CAI2167622.1"/>
    <property type="molecule type" value="Genomic_DNA"/>
</dbReference>
<feature type="region of interest" description="Disordered" evidence="1">
    <location>
        <begin position="1"/>
        <end position="28"/>
    </location>
</feature>
<protein>
    <submittedName>
        <fullName evidence="2">7390_t:CDS:1</fullName>
    </submittedName>
</protein>
<dbReference type="AlphaFoldDB" id="A0A9W4SGM0"/>
<evidence type="ECO:0000313" key="2">
    <source>
        <dbReference type="EMBL" id="CAI2167622.1"/>
    </source>
</evidence>
<proteinExistence type="predicted"/>
<gene>
    <name evidence="2" type="ORF">FWILDA_LOCUS3167</name>
</gene>
<evidence type="ECO:0000313" key="3">
    <source>
        <dbReference type="Proteomes" id="UP001153678"/>
    </source>
</evidence>
<dbReference type="OrthoDB" id="2379791at2759"/>
<organism evidence="2 3">
    <name type="scientific">Funneliformis geosporum</name>
    <dbReference type="NCBI Taxonomy" id="1117311"/>
    <lineage>
        <taxon>Eukaryota</taxon>
        <taxon>Fungi</taxon>
        <taxon>Fungi incertae sedis</taxon>
        <taxon>Mucoromycota</taxon>
        <taxon>Glomeromycotina</taxon>
        <taxon>Glomeromycetes</taxon>
        <taxon>Glomerales</taxon>
        <taxon>Glomeraceae</taxon>
        <taxon>Funneliformis</taxon>
    </lineage>
</organism>
<keyword evidence="3" id="KW-1185">Reference proteome</keyword>
<comment type="caution">
    <text evidence="2">The sequence shown here is derived from an EMBL/GenBank/DDBJ whole genome shotgun (WGS) entry which is preliminary data.</text>
</comment>
<feature type="region of interest" description="Disordered" evidence="1">
    <location>
        <begin position="34"/>
        <end position="53"/>
    </location>
</feature>
<feature type="compositionally biased region" description="Low complexity" evidence="1">
    <location>
        <begin position="34"/>
        <end position="50"/>
    </location>
</feature>
<accession>A0A9W4SGM0</accession>
<evidence type="ECO:0000256" key="1">
    <source>
        <dbReference type="SAM" id="MobiDB-lite"/>
    </source>
</evidence>
<sequence>MSNNPFLAEENKNHHELGSSVAAPPPAYDDVVKPGYNYGYPPNNQSYSPPSFSPPTVPVAENHNYNPIVTAESYQTASANPSEKAANDKACNQIKLNDIPEKFTFDPNLILKLNVDDSRRQLNGVNILQNPSPEETNVIVEVFTGSSDRITPQFETKIQFDSFELKVFQKVGFGVFNIPPRCMLLKINVILPQVNAGNPIPNNIQVKNLNLKLVKDENNKPYQQNIGLSTDDGNILLEEINGNIIDIKTREGFVGGSILSLVKELMVSTDEGDVSLFLGNVQNAMVNVQTINGNVGLTMVNSSFVYKVRTNEGRISINDEMIYGLAKNGKAGDGKANVYISTDEGNIILKY</sequence>
<dbReference type="Proteomes" id="UP001153678">
    <property type="component" value="Unassembled WGS sequence"/>
</dbReference>